<dbReference type="AlphaFoldDB" id="A0A4R1HG87"/>
<keyword evidence="2" id="KW-1185">Reference proteome</keyword>
<organism evidence="1 2">
    <name type="scientific">Thiogranum longum</name>
    <dbReference type="NCBI Taxonomy" id="1537524"/>
    <lineage>
        <taxon>Bacteria</taxon>
        <taxon>Pseudomonadati</taxon>
        <taxon>Pseudomonadota</taxon>
        <taxon>Gammaproteobacteria</taxon>
        <taxon>Chromatiales</taxon>
        <taxon>Ectothiorhodospiraceae</taxon>
        <taxon>Thiogranum</taxon>
    </lineage>
</organism>
<dbReference type="SUPFAM" id="SSF53448">
    <property type="entry name" value="Nucleotide-diphospho-sugar transferases"/>
    <property type="match status" value="1"/>
</dbReference>
<dbReference type="PANTHER" id="PTHR36529:SF1">
    <property type="entry name" value="GLYCOSYLTRANSFERASE"/>
    <property type="match status" value="1"/>
</dbReference>
<accession>A0A4R1HG87</accession>
<dbReference type="Proteomes" id="UP000295707">
    <property type="component" value="Unassembled WGS sequence"/>
</dbReference>
<evidence type="ECO:0008006" key="3">
    <source>
        <dbReference type="Google" id="ProtNLM"/>
    </source>
</evidence>
<dbReference type="EMBL" id="SMFX01000001">
    <property type="protein sequence ID" value="TCK18329.1"/>
    <property type="molecule type" value="Genomic_DNA"/>
</dbReference>
<name>A0A4R1HG87_9GAMM</name>
<protein>
    <recommendedName>
        <fullName evidence="3">Glycosyltransferase A (GT-A) superfamily protein (DUF2064 family)</fullName>
    </recommendedName>
</protein>
<dbReference type="Pfam" id="PF09837">
    <property type="entry name" value="DUF2064"/>
    <property type="match status" value="1"/>
</dbReference>
<dbReference type="NCBIfam" id="TIGR04282">
    <property type="entry name" value="glyco_like_cofC"/>
    <property type="match status" value="1"/>
</dbReference>
<dbReference type="InterPro" id="IPR018641">
    <property type="entry name" value="Trfase_1_rSAM/seldom-assoc"/>
</dbReference>
<proteinExistence type="predicted"/>
<reference evidence="1 2" key="1">
    <citation type="submission" date="2019-03" db="EMBL/GenBank/DDBJ databases">
        <title>Genomic Encyclopedia of Type Strains, Phase IV (KMG-IV): sequencing the most valuable type-strain genomes for metagenomic binning, comparative biology and taxonomic classification.</title>
        <authorList>
            <person name="Goeker M."/>
        </authorList>
    </citation>
    <scope>NUCLEOTIDE SEQUENCE [LARGE SCALE GENOMIC DNA]</scope>
    <source>
        <strain evidence="1 2">DSM 19610</strain>
    </source>
</reference>
<evidence type="ECO:0000313" key="2">
    <source>
        <dbReference type="Proteomes" id="UP000295707"/>
    </source>
</evidence>
<dbReference type="PANTHER" id="PTHR36529">
    <property type="entry name" value="SLL1095 PROTEIN"/>
    <property type="match status" value="1"/>
</dbReference>
<dbReference type="InterPro" id="IPR029044">
    <property type="entry name" value="Nucleotide-diphossugar_trans"/>
</dbReference>
<dbReference type="Gene3D" id="3.90.550.10">
    <property type="entry name" value="Spore Coat Polysaccharide Biosynthesis Protein SpsA, Chain A"/>
    <property type="match status" value="1"/>
</dbReference>
<comment type="caution">
    <text evidence="1">The sequence shown here is derived from an EMBL/GenBank/DDBJ whole genome shotgun (WGS) entry which is preliminary data.</text>
</comment>
<evidence type="ECO:0000313" key="1">
    <source>
        <dbReference type="EMBL" id="TCK18329.1"/>
    </source>
</evidence>
<gene>
    <name evidence="1" type="ORF">DFR30_1607</name>
</gene>
<sequence>MSSVSEFRFPDACIVIMARSPEYGQVKTRLAAGIGDDAALAVYRQLLEITLHTAADSRLAPVELHIDGDLTHPFVQALVITTGVNLVAQQGGDLGERMYLALRQVLDHHNSALIIGSDCPAMGTAYLENALQRLANGTEVVIGPSEDGGYVLIGGKRADERWFHAIDWGSDSVMQQTRTALQNAGMHYTELDMLWDVDYPEDYKRWQDVCQVTVNQP</sequence>